<dbReference type="PANTHER" id="PTHR30151:SF0">
    <property type="entry name" value="ABC TRANSPORTER PERMEASE PROTEIN MJ0413-RELATED"/>
    <property type="match status" value="1"/>
</dbReference>
<dbReference type="Pfam" id="PF00528">
    <property type="entry name" value="BPD_transp_1"/>
    <property type="match status" value="1"/>
</dbReference>
<keyword evidence="5 7" id="KW-1133">Transmembrane helix</keyword>
<evidence type="ECO:0000256" key="1">
    <source>
        <dbReference type="ARBA" id="ARBA00004651"/>
    </source>
</evidence>
<dbReference type="Gene3D" id="1.10.3720.10">
    <property type="entry name" value="MetI-like"/>
    <property type="match status" value="1"/>
</dbReference>
<feature type="transmembrane region" description="Helical" evidence="7">
    <location>
        <begin position="210"/>
        <end position="229"/>
    </location>
</feature>
<accession>A0A3M8RZX0</accession>
<evidence type="ECO:0000256" key="4">
    <source>
        <dbReference type="ARBA" id="ARBA00022692"/>
    </source>
</evidence>
<keyword evidence="2 7" id="KW-0813">Transport</keyword>
<comment type="subcellular location">
    <subcellularLocation>
        <location evidence="1 7">Cell membrane</location>
        <topology evidence="1 7">Multi-pass membrane protein</topology>
    </subcellularLocation>
</comment>
<protein>
    <submittedName>
        <fullName evidence="9">ABC transporter permease</fullName>
    </submittedName>
</protein>
<dbReference type="InterPro" id="IPR035906">
    <property type="entry name" value="MetI-like_sf"/>
</dbReference>
<gene>
    <name evidence="9" type="ORF">EC580_00945</name>
</gene>
<proteinExistence type="inferred from homology"/>
<feature type="transmembrane region" description="Helical" evidence="7">
    <location>
        <begin position="169"/>
        <end position="189"/>
    </location>
</feature>
<keyword evidence="3" id="KW-1003">Cell membrane</keyword>
<dbReference type="PANTHER" id="PTHR30151">
    <property type="entry name" value="ALKANE SULFONATE ABC TRANSPORTER-RELATED, MEMBRANE SUBUNIT"/>
    <property type="match status" value="1"/>
</dbReference>
<comment type="similarity">
    <text evidence="7">Belongs to the binding-protein-dependent transport system permease family.</text>
</comment>
<dbReference type="PROSITE" id="PS50928">
    <property type="entry name" value="ABC_TM1"/>
    <property type="match status" value="1"/>
</dbReference>
<dbReference type="FunFam" id="1.10.3720.10:FF:000003">
    <property type="entry name" value="Aliphatic sulfonate ABC transporter permease"/>
    <property type="match status" value="1"/>
</dbReference>
<dbReference type="AlphaFoldDB" id="A0A3M8RZX0"/>
<feature type="transmembrane region" description="Helical" evidence="7">
    <location>
        <begin position="235"/>
        <end position="255"/>
    </location>
</feature>
<evidence type="ECO:0000313" key="9">
    <source>
        <dbReference type="EMBL" id="RNF73913.1"/>
    </source>
</evidence>
<dbReference type="EMBL" id="RIZI01000074">
    <property type="protein sequence ID" value="RNF73913.1"/>
    <property type="molecule type" value="Genomic_DNA"/>
</dbReference>
<feature type="domain" description="ABC transmembrane type-1" evidence="8">
    <location>
        <begin position="104"/>
        <end position="285"/>
    </location>
</feature>
<dbReference type="GO" id="GO:0042918">
    <property type="term" value="P:alkanesulfonate transmembrane transport"/>
    <property type="evidence" value="ECO:0007669"/>
    <property type="project" value="UniProtKB-ARBA"/>
</dbReference>
<sequence length="296" mass="32722">MGSSLSDSTNREDLHSAIAAFDTKPGSPGKKSDGREKIRLFLMRINWLAFVIPLLSITAGLAAWQFLTESQTQFILDFSNIPTPVNVFHSFRDAVVTTVFWRDIYWSMYRILVAFAFGSVLGVTAGVAMGYSNILKLVIAPYIEILRPIPAIAWVPMAILIWPTTEESIIFITFLGAVFPIVLNTWDGVRRVPNELVKAARSLGANRVNVLFHVVIPYAVPNITVGMALGMGSAWFALLAGEMISGRFGIGYFTWEAYQLIQYGNIIVGMLCIGVLSSISTGSIYYLKNKLVPWAE</sequence>
<evidence type="ECO:0000256" key="7">
    <source>
        <dbReference type="RuleBase" id="RU363032"/>
    </source>
</evidence>
<evidence type="ECO:0000256" key="3">
    <source>
        <dbReference type="ARBA" id="ARBA00022475"/>
    </source>
</evidence>
<feature type="transmembrane region" description="Helical" evidence="7">
    <location>
        <begin position="267"/>
        <end position="287"/>
    </location>
</feature>
<dbReference type="CDD" id="cd06261">
    <property type="entry name" value="TM_PBP2"/>
    <property type="match status" value="1"/>
</dbReference>
<name>A0A3M8RZX0_9PROT</name>
<reference evidence="9" key="1">
    <citation type="submission" date="2018-10" db="EMBL/GenBank/DDBJ databases">
        <title>Acidithiobacillus sulfuriphilus sp. nov.: an extremely acidophilic sulfur-oxidizing chemolithotroph isolated from a neutral pH environment.</title>
        <authorList>
            <person name="Falagan C."/>
            <person name="Moya-Beltran A."/>
            <person name="Quatrini R."/>
            <person name="Johnson D.B."/>
        </authorList>
    </citation>
    <scope>NUCLEOTIDE SEQUENCE [LARGE SCALE GENOMIC DNA]</scope>
    <source>
        <strain evidence="9">CJ-2</strain>
    </source>
</reference>
<dbReference type="GO" id="GO:0005886">
    <property type="term" value="C:plasma membrane"/>
    <property type="evidence" value="ECO:0007669"/>
    <property type="project" value="UniProtKB-SubCell"/>
</dbReference>
<keyword evidence="6 7" id="KW-0472">Membrane</keyword>
<dbReference type="SUPFAM" id="SSF161098">
    <property type="entry name" value="MetI-like"/>
    <property type="match status" value="1"/>
</dbReference>
<keyword evidence="4 7" id="KW-0812">Transmembrane</keyword>
<evidence type="ECO:0000256" key="5">
    <source>
        <dbReference type="ARBA" id="ARBA00022989"/>
    </source>
</evidence>
<comment type="caution">
    <text evidence="9">The sequence shown here is derived from an EMBL/GenBank/DDBJ whole genome shotgun (WGS) entry which is preliminary data.</text>
</comment>
<feature type="transmembrane region" description="Helical" evidence="7">
    <location>
        <begin position="145"/>
        <end position="163"/>
    </location>
</feature>
<evidence type="ECO:0000259" key="8">
    <source>
        <dbReference type="PROSITE" id="PS50928"/>
    </source>
</evidence>
<dbReference type="OrthoDB" id="8138334at2"/>
<evidence type="ECO:0000256" key="6">
    <source>
        <dbReference type="ARBA" id="ARBA00023136"/>
    </source>
</evidence>
<dbReference type="InterPro" id="IPR000515">
    <property type="entry name" value="MetI-like"/>
</dbReference>
<dbReference type="RefSeq" id="WP_123101371.1">
    <property type="nucleotide sequence ID" value="NZ_CP127527.1"/>
</dbReference>
<feature type="transmembrane region" description="Helical" evidence="7">
    <location>
        <begin position="111"/>
        <end position="133"/>
    </location>
</feature>
<organism evidence="9">
    <name type="scientific">Acidithiobacillus sulfuriphilus</name>
    <dbReference type="NCBI Taxonomy" id="1867749"/>
    <lineage>
        <taxon>Bacteria</taxon>
        <taxon>Pseudomonadati</taxon>
        <taxon>Pseudomonadota</taxon>
        <taxon>Acidithiobacillia</taxon>
        <taxon>Acidithiobacillales</taxon>
        <taxon>Acidithiobacillaceae</taxon>
        <taxon>Acidithiobacillus</taxon>
    </lineage>
</organism>
<evidence type="ECO:0000256" key="2">
    <source>
        <dbReference type="ARBA" id="ARBA00022448"/>
    </source>
</evidence>
<feature type="transmembrane region" description="Helical" evidence="7">
    <location>
        <begin position="45"/>
        <end position="67"/>
    </location>
</feature>